<evidence type="ECO:0000313" key="2">
    <source>
        <dbReference type="Proteomes" id="UP001269081"/>
    </source>
</evidence>
<protein>
    <submittedName>
        <fullName evidence="1">Uncharacterized protein</fullName>
    </submittedName>
</protein>
<organism evidence="1 2">
    <name type="scientific">Flavobacterium piscis</name>
    <dbReference type="NCBI Taxonomy" id="1114874"/>
    <lineage>
        <taxon>Bacteria</taxon>
        <taxon>Pseudomonadati</taxon>
        <taxon>Bacteroidota</taxon>
        <taxon>Flavobacteriia</taxon>
        <taxon>Flavobacteriales</taxon>
        <taxon>Flavobacteriaceae</taxon>
        <taxon>Flavobacterium</taxon>
    </lineage>
</organism>
<gene>
    <name evidence="1" type="ORF">J2W48_000550</name>
</gene>
<name>A0ABU1Y325_9FLAO</name>
<comment type="caution">
    <text evidence="1">The sequence shown here is derived from an EMBL/GenBank/DDBJ whole genome shotgun (WGS) entry which is preliminary data.</text>
</comment>
<keyword evidence="2" id="KW-1185">Reference proteome</keyword>
<sequence length="64" mass="7363">MLKWVIPENCSSQESIPFYTFVNGFTRLLCFYGNKLALSIPMLCFFVRVTQLYQSLALFLGTNS</sequence>
<dbReference type="Proteomes" id="UP001269081">
    <property type="component" value="Unassembled WGS sequence"/>
</dbReference>
<evidence type="ECO:0000313" key="1">
    <source>
        <dbReference type="EMBL" id="MDR7208629.1"/>
    </source>
</evidence>
<dbReference type="EMBL" id="JAVDWQ010000001">
    <property type="protein sequence ID" value="MDR7208629.1"/>
    <property type="molecule type" value="Genomic_DNA"/>
</dbReference>
<accession>A0ABU1Y325</accession>
<proteinExistence type="predicted"/>
<reference evidence="1 2" key="1">
    <citation type="submission" date="2023-07" db="EMBL/GenBank/DDBJ databases">
        <title>Sorghum-associated microbial communities from plants grown in Nebraska, USA.</title>
        <authorList>
            <person name="Schachtman D."/>
        </authorList>
    </citation>
    <scope>NUCLEOTIDE SEQUENCE [LARGE SCALE GENOMIC DNA]</scope>
    <source>
        <strain evidence="1 2">4129</strain>
    </source>
</reference>